<proteinExistence type="predicted"/>
<dbReference type="Gene3D" id="2.20.100.10">
    <property type="entry name" value="Thrombospondin type-1 (TSP1) repeat"/>
    <property type="match status" value="5"/>
</dbReference>
<dbReference type="AlphaFoldDB" id="A0AAJ7T3U6"/>
<dbReference type="FunFam" id="2.60.120.830:FF:000001">
    <property type="entry name" value="A disintegrin and metalloproteinase with thrombospondin motifs 1"/>
    <property type="match status" value="1"/>
</dbReference>
<dbReference type="SMART" id="SM00209">
    <property type="entry name" value="TSP1"/>
    <property type="match status" value="7"/>
</dbReference>
<dbReference type="Pfam" id="PF19030">
    <property type="entry name" value="TSP1_ADAMTS"/>
    <property type="match status" value="6"/>
</dbReference>
<feature type="region of interest" description="Disordered" evidence="5">
    <location>
        <begin position="37"/>
        <end position="88"/>
    </location>
</feature>
<dbReference type="PANTHER" id="PTHR13723">
    <property type="entry name" value="ADAMTS A DISINTEGRIN AND METALLOPROTEASE WITH THROMBOSPONDIN MOTIFS PROTEASE"/>
    <property type="match status" value="1"/>
</dbReference>
<evidence type="ECO:0000256" key="5">
    <source>
        <dbReference type="SAM" id="MobiDB-lite"/>
    </source>
</evidence>
<keyword evidence="4" id="KW-0677">Repeat</keyword>
<dbReference type="Pfam" id="PF19236">
    <property type="entry name" value="ADAMTS_CR_3"/>
    <property type="match status" value="1"/>
</dbReference>
<feature type="region of interest" description="Disordered" evidence="5">
    <location>
        <begin position="218"/>
        <end position="254"/>
    </location>
</feature>
<dbReference type="PROSITE" id="PS50900">
    <property type="entry name" value="PLAC"/>
    <property type="match status" value="1"/>
</dbReference>
<feature type="region of interest" description="Disordered" evidence="5">
    <location>
        <begin position="477"/>
        <end position="496"/>
    </location>
</feature>
<dbReference type="SUPFAM" id="SSF82895">
    <property type="entry name" value="TSP-1 type 1 repeat"/>
    <property type="match status" value="5"/>
</dbReference>
<feature type="region of interest" description="Disordered" evidence="5">
    <location>
        <begin position="515"/>
        <end position="605"/>
    </location>
</feature>
<dbReference type="InterPro" id="IPR050439">
    <property type="entry name" value="ADAMTS_ADAMTS-like"/>
</dbReference>
<dbReference type="GO" id="GO:0006508">
    <property type="term" value="P:proteolysis"/>
    <property type="evidence" value="ECO:0007669"/>
    <property type="project" value="TreeGrafter"/>
</dbReference>
<dbReference type="GO" id="GO:0004222">
    <property type="term" value="F:metalloendopeptidase activity"/>
    <property type="evidence" value="ECO:0007669"/>
    <property type="project" value="TreeGrafter"/>
</dbReference>
<evidence type="ECO:0000313" key="8">
    <source>
        <dbReference type="Proteomes" id="UP001318040"/>
    </source>
</evidence>
<dbReference type="InterPro" id="IPR010294">
    <property type="entry name" value="ADAMTS_spacer1"/>
</dbReference>
<protein>
    <submittedName>
        <fullName evidence="9">Thrombospondin type-1 domain-containing protein 4-like isoform X1</fullName>
    </submittedName>
</protein>
<feature type="signal peptide" evidence="6">
    <location>
        <begin position="1"/>
        <end position="36"/>
    </location>
</feature>
<reference evidence="9" key="1">
    <citation type="submission" date="2025-08" db="UniProtKB">
        <authorList>
            <consortium name="RefSeq"/>
        </authorList>
    </citation>
    <scope>IDENTIFICATION</scope>
    <source>
        <tissue evidence="9">Sperm</tissue>
    </source>
</reference>
<dbReference type="InterPro" id="IPR010909">
    <property type="entry name" value="PLAC"/>
</dbReference>
<feature type="compositionally biased region" description="Low complexity" evidence="5">
    <location>
        <begin position="179"/>
        <end position="190"/>
    </location>
</feature>
<comment type="subcellular location">
    <subcellularLocation>
        <location evidence="1">Secreted</location>
    </subcellularLocation>
</comment>
<dbReference type="FunFam" id="2.20.100.10:FF:000005">
    <property type="entry name" value="ADAM metallopeptidase with thrombospondin type 1 motif 9"/>
    <property type="match status" value="1"/>
</dbReference>
<dbReference type="Proteomes" id="UP001318040">
    <property type="component" value="Chromosome 13"/>
</dbReference>
<evidence type="ECO:0000256" key="6">
    <source>
        <dbReference type="SAM" id="SignalP"/>
    </source>
</evidence>
<dbReference type="GO" id="GO:0005576">
    <property type="term" value="C:extracellular region"/>
    <property type="evidence" value="ECO:0007669"/>
    <property type="project" value="UniProtKB-SubCell"/>
</dbReference>
<name>A0AAJ7T3U6_PETMA</name>
<evidence type="ECO:0000259" key="7">
    <source>
        <dbReference type="PROSITE" id="PS50900"/>
    </source>
</evidence>
<keyword evidence="8" id="KW-1185">Reference proteome</keyword>
<keyword evidence="2" id="KW-0964">Secreted</keyword>
<evidence type="ECO:0000256" key="1">
    <source>
        <dbReference type="ARBA" id="ARBA00004613"/>
    </source>
</evidence>
<dbReference type="InterPro" id="IPR000884">
    <property type="entry name" value="TSP1_rpt"/>
</dbReference>
<sequence>MGGGGNRPQSSRTPFTRGQVAALLLCICVYPRDCTARQQQRDPVSPWPGDPEDLEEPGRVSAHRARRQVEPQRWSGARIGAGGMEEGPVPAVGEVTGTWGQWGPWSPCTRTCEGGVMEQMRPCLPAAPHAPAPPAEQGGHGYGHHQQQHQRRRQQHGYSDLQELEPVRASHQQQHHHQQQQQHHQQQQQQLSRLWHGARGSAHSLQGRFPARVLSSLHRSQPSLTRLRESRSTHATLAHQTGQAPWPAGGAGSGSPRTSISCVGAFRRHRLCNAQPCPAGMRDFRTVQCANYNGRPFMGRHYEWEPFTEVRVEHRCELNCKAVGFKFYVRHAERVVDGTSCVGDPALLTGPPGTLGPPAEPAHTDAGMHVCVSGQCKRVGCDGLLGSGLTDDRCGTCGGDGGACRVVAGTFRRAALEPGYHRVVAIPAGATHIRVSELTRSRNYLALMSHTGAPIVNGNWAIDRPGRFGAAGTEFVYQRPSEGPAGPGETLTARGPTSEPVNVYVICQQPEPAVSYEFVVPRDGSHDDGRRGDDGKDGHRGDGGNHSDDGDIGVESAPLGPPGSRVLPGALGTPGPVPPEEMQNGASGAEDRQPGTPTPGDDATFATETTVGREVAMAIGPQRAPSVPVAMVALPPRMREHNWKQTGSTECTVTCGHGQRVPVFGCVHRTSQRAVTDSLCDATMKPTPEPEACATQPCPAYWDLGEWSECTRTCGPGVQHRQVLCRQVYAGRASGVHPSRCRHLPAPDTSSTCQERICSEWLVRGDWSPCSVPCGLGERARDVACVSNAGDPVPDSECNPRLRPPRSEACARGPCATSWFHTAWSARCSGECGAGGVHTRSVVCLASQAGSLPLGGCGPERPPATRACTPGPCPPQTAWYTGPWGQCSSECGAGTESREIICVRREGEGEVVVPRLSVRPALECFGLARPHGSRSCERRACGARWYGTAWSACSRSCGGGVRVRELRCLHDDFSASAACRGRPAESEACGVEPCLTMAGSSCQDKFPSCHVVAQARLCAYPYYRSACCAACAHRTGPHHHHYRHSAATTPG</sequence>
<evidence type="ECO:0000256" key="4">
    <source>
        <dbReference type="ARBA" id="ARBA00022737"/>
    </source>
</evidence>
<accession>A0AAJ7T3U6</accession>
<dbReference type="Pfam" id="PF08686">
    <property type="entry name" value="PLAC"/>
    <property type="match status" value="1"/>
</dbReference>
<evidence type="ECO:0000256" key="3">
    <source>
        <dbReference type="ARBA" id="ARBA00022729"/>
    </source>
</evidence>
<dbReference type="Pfam" id="PF00090">
    <property type="entry name" value="TSP_1"/>
    <property type="match status" value="1"/>
</dbReference>
<evidence type="ECO:0000256" key="2">
    <source>
        <dbReference type="ARBA" id="ARBA00022525"/>
    </source>
</evidence>
<dbReference type="Pfam" id="PF05986">
    <property type="entry name" value="ADAMTS_spacer1"/>
    <property type="match status" value="1"/>
</dbReference>
<feature type="domain" description="PLAC" evidence="7">
    <location>
        <begin position="998"/>
        <end position="1035"/>
    </location>
</feature>
<feature type="chain" id="PRO_5042524537" evidence="6">
    <location>
        <begin position="37"/>
        <end position="1051"/>
    </location>
</feature>
<keyword evidence="3 6" id="KW-0732">Signal</keyword>
<evidence type="ECO:0000313" key="9">
    <source>
        <dbReference type="RefSeq" id="XP_032809612.1"/>
    </source>
</evidence>
<gene>
    <name evidence="9" type="primary">LOC116942122</name>
</gene>
<dbReference type="InterPro" id="IPR045371">
    <property type="entry name" value="ADAMTS_CR_3"/>
</dbReference>
<dbReference type="PANTHER" id="PTHR13723:SF316">
    <property type="entry name" value="LONELY HEART, ISOFORM A"/>
    <property type="match status" value="1"/>
</dbReference>
<dbReference type="Gene3D" id="2.60.120.830">
    <property type="match status" value="1"/>
</dbReference>
<organism evidence="8 9">
    <name type="scientific">Petromyzon marinus</name>
    <name type="common">Sea lamprey</name>
    <dbReference type="NCBI Taxonomy" id="7757"/>
    <lineage>
        <taxon>Eukaryota</taxon>
        <taxon>Metazoa</taxon>
        <taxon>Chordata</taxon>
        <taxon>Craniata</taxon>
        <taxon>Vertebrata</taxon>
        <taxon>Cyclostomata</taxon>
        <taxon>Hyperoartia</taxon>
        <taxon>Petromyzontiformes</taxon>
        <taxon>Petromyzontidae</taxon>
        <taxon>Petromyzon</taxon>
    </lineage>
</organism>
<feature type="compositionally biased region" description="Basic residues" evidence="5">
    <location>
        <begin position="142"/>
        <end position="155"/>
    </location>
</feature>
<dbReference type="KEGG" id="pmrn:116942122"/>
<dbReference type="GO" id="GO:0030198">
    <property type="term" value="P:extracellular matrix organization"/>
    <property type="evidence" value="ECO:0007669"/>
    <property type="project" value="TreeGrafter"/>
</dbReference>
<feature type="compositionally biased region" description="Basic and acidic residues" evidence="5">
    <location>
        <begin position="523"/>
        <end position="549"/>
    </location>
</feature>
<dbReference type="InterPro" id="IPR036383">
    <property type="entry name" value="TSP1_rpt_sf"/>
</dbReference>
<dbReference type="PROSITE" id="PS50092">
    <property type="entry name" value="TSP1"/>
    <property type="match status" value="4"/>
</dbReference>
<dbReference type="RefSeq" id="XP_032809612.1">
    <property type="nucleotide sequence ID" value="XM_032953721.1"/>
</dbReference>
<feature type="region of interest" description="Disordered" evidence="5">
    <location>
        <begin position="123"/>
        <end position="202"/>
    </location>
</feature>
<dbReference type="GO" id="GO:0031012">
    <property type="term" value="C:extracellular matrix"/>
    <property type="evidence" value="ECO:0007669"/>
    <property type="project" value="TreeGrafter"/>
</dbReference>